<sequence>MPVHLWQNDQSRLVSFLTLTYCLDESMSALTAREVRQVLRDVAFGRRMMFRGMRAVFAIFVHNVIHRRRLELGLRLPNPSQPTRQSLTAN</sequence>
<proteinExistence type="predicted"/>
<dbReference type="KEGG" id="pke:DLD99_06120"/>
<dbReference type="AlphaFoldDB" id="A0A345RL95"/>
<accession>A0A345RL95</accession>
<name>A0A345RL95_9PSED</name>
<evidence type="ECO:0000313" key="1">
    <source>
        <dbReference type="EMBL" id="AXI60061.1"/>
    </source>
</evidence>
<reference evidence="1 2" key="1">
    <citation type="submission" date="2018-05" db="EMBL/GenBank/DDBJ databases">
        <title>Complete genome sequence of Pseudomonas kribbensis 46-2(T).</title>
        <authorList>
            <person name="Jeong H."/>
            <person name="Lee S.-G."/>
            <person name="Rha E."/>
            <person name="Kim H."/>
        </authorList>
    </citation>
    <scope>NUCLEOTIDE SEQUENCE [LARGE SCALE GENOMIC DNA]</scope>
    <source>
        <strain evidence="1 2">46-2</strain>
    </source>
</reference>
<evidence type="ECO:0000313" key="2">
    <source>
        <dbReference type="Proteomes" id="UP000253720"/>
    </source>
</evidence>
<protein>
    <submittedName>
        <fullName evidence="1">Uncharacterized protein</fullName>
    </submittedName>
</protein>
<keyword evidence="2" id="KW-1185">Reference proteome</keyword>
<organism evidence="1 2">
    <name type="scientific">Pseudomonas kribbensis</name>
    <dbReference type="NCBI Taxonomy" id="1628086"/>
    <lineage>
        <taxon>Bacteria</taxon>
        <taxon>Pseudomonadati</taxon>
        <taxon>Pseudomonadota</taxon>
        <taxon>Gammaproteobacteria</taxon>
        <taxon>Pseudomonadales</taxon>
        <taxon>Pseudomonadaceae</taxon>
        <taxon>Pseudomonas</taxon>
    </lineage>
</organism>
<gene>
    <name evidence="1" type="ORF">DLD99_06120</name>
</gene>
<dbReference type="Proteomes" id="UP000253720">
    <property type="component" value="Chromosome"/>
</dbReference>
<dbReference type="EMBL" id="CP029608">
    <property type="protein sequence ID" value="AXI60061.1"/>
    <property type="molecule type" value="Genomic_DNA"/>
</dbReference>